<proteinExistence type="predicted"/>
<organism evidence="1 2">
    <name type="scientific">Dongia rigui</name>
    <dbReference type="NCBI Taxonomy" id="940149"/>
    <lineage>
        <taxon>Bacteria</taxon>
        <taxon>Pseudomonadati</taxon>
        <taxon>Pseudomonadota</taxon>
        <taxon>Alphaproteobacteria</taxon>
        <taxon>Rhodospirillales</taxon>
        <taxon>Dongiaceae</taxon>
        <taxon>Dongia</taxon>
    </lineage>
</organism>
<sequence length="77" mass="8561">MGLFSSKKDNRVMVGARYRSADTNLITWEVASIFNGIDGTPYAHIFCVQDQSRRKTVAQSSLEAGVQYVRLPSPARP</sequence>
<keyword evidence="2" id="KW-1185">Reference proteome</keyword>
<name>A0ABU5DUS1_9PROT</name>
<gene>
    <name evidence="1" type="ORF">SMD31_02220</name>
</gene>
<reference evidence="1 2" key="1">
    <citation type="journal article" date="2013" name="Antonie Van Leeuwenhoek">
        <title>Dongia rigui sp. nov., isolated from freshwater of a large wetland in Korea.</title>
        <authorList>
            <person name="Baik K.S."/>
            <person name="Hwang Y.M."/>
            <person name="Choi J.S."/>
            <person name="Kwon J."/>
            <person name="Seong C.N."/>
        </authorList>
    </citation>
    <scope>NUCLEOTIDE SEQUENCE [LARGE SCALE GENOMIC DNA]</scope>
    <source>
        <strain evidence="1 2">04SU4-P</strain>
    </source>
</reference>
<comment type="caution">
    <text evidence="1">The sequence shown here is derived from an EMBL/GenBank/DDBJ whole genome shotgun (WGS) entry which is preliminary data.</text>
</comment>
<evidence type="ECO:0000313" key="2">
    <source>
        <dbReference type="Proteomes" id="UP001271769"/>
    </source>
</evidence>
<evidence type="ECO:0000313" key="1">
    <source>
        <dbReference type="EMBL" id="MDY0870712.1"/>
    </source>
</evidence>
<accession>A0ABU5DUS1</accession>
<dbReference type="EMBL" id="JAXCLX010000001">
    <property type="protein sequence ID" value="MDY0870712.1"/>
    <property type="molecule type" value="Genomic_DNA"/>
</dbReference>
<dbReference type="Proteomes" id="UP001271769">
    <property type="component" value="Unassembled WGS sequence"/>
</dbReference>
<protein>
    <submittedName>
        <fullName evidence="1">Uncharacterized protein</fullName>
    </submittedName>
</protein>